<dbReference type="GO" id="GO:0042742">
    <property type="term" value="P:defense response to bacterium"/>
    <property type="evidence" value="ECO:0007669"/>
    <property type="project" value="UniProtKB-KW"/>
</dbReference>
<dbReference type="InterPro" id="IPR002196">
    <property type="entry name" value="Glyco_hydro_24"/>
</dbReference>
<accession>A0A1M5MU42</accession>
<keyword evidence="2 4" id="KW-0081">Bacteriolytic enzyme</keyword>
<dbReference type="Proteomes" id="UP000184112">
    <property type="component" value="Unassembled WGS sequence"/>
</dbReference>
<comment type="catalytic activity">
    <reaction evidence="4">
        <text>Hydrolysis of (1-&gt;4)-beta-linkages between N-acetylmuramic acid and N-acetyl-D-glucosamine residues in a peptidoglycan and between N-acetyl-D-glucosamine residues in chitodextrins.</text>
        <dbReference type="EC" id="3.2.1.17"/>
    </reaction>
</comment>
<proteinExistence type="inferred from homology"/>
<keyword evidence="4" id="KW-0326">Glycosidase</keyword>
<dbReference type="InterPro" id="IPR051018">
    <property type="entry name" value="Bacteriophage_GH24"/>
</dbReference>
<evidence type="ECO:0000256" key="4">
    <source>
        <dbReference type="RuleBase" id="RU003788"/>
    </source>
</evidence>
<dbReference type="PANTHER" id="PTHR38107">
    <property type="match status" value="1"/>
</dbReference>
<protein>
    <recommendedName>
        <fullName evidence="4">Lysozyme</fullName>
        <ecNumber evidence="4">3.2.1.17</ecNumber>
    </recommendedName>
</protein>
<dbReference type="GO" id="GO:0016998">
    <property type="term" value="P:cell wall macromolecule catabolic process"/>
    <property type="evidence" value="ECO:0007669"/>
    <property type="project" value="InterPro"/>
</dbReference>
<dbReference type="GO" id="GO:0031640">
    <property type="term" value="P:killing of cells of another organism"/>
    <property type="evidence" value="ECO:0007669"/>
    <property type="project" value="UniProtKB-KW"/>
</dbReference>
<dbReference type="Gene3D" id="1.10.530.40">
    <property type="match status" value="1"/>
</dbReference>
<dbReference type="InterPro" id="IPR023347">
    <property type="entry name" value="Lysozyme_dom_sf"/>
</dbReference>
<evidence type="ECO:0000256" key="2">
    <source>
        <dbReference type="ARBA" id="ARBA00022638"/>
    </source>
</evidence>
<dbReference type="EC" id="3.2.1.17" evidence="4"/>
<dbReference type="PANTHER" id="PTHR38107:SF3">
    <property type="entry name" value="LYSOZYME RRRD-RELATED"/>
    <property type="match status" value="1"/>
</dbReference>
<dbReference type="AlphaFoldDB" id="A0A1M5MU42"/>
<dbReference type="SUPFAM" id="SSF53955">
    <property type="entry name" value="Lysozyme-like"/>
    <property type="match status" value="1"/>
</dbReference>
<organism evidence="6 7">
    <name type="scientific">Flavobacterium johnsoniae</name>
    <name type="common">Cytophaga johnsonae</name>
    <dbReference type="NCBI Taxonomy" id="986"/>
    <lineage>
        <taxon>Bacteria</taxon>
        <taxon>Pseudomonadati</taxon>
        <taxon>Bacteroidota</taxon>
        <taxon>Flavobacteriia</taxon>
        <taxon>Flavobacteriales</taxon>
        <taxon>Flavobacteriaceae</taxon>
        <taxon>Flavobacterium</taxon>
    </lineage>
</organism>
<feature type="compositionally biased region" description="Low complexity" evidence="5">
    <location>
        <begin position="239"/>
        <end position="256"/>
    </location>
</feature>
<evidence type="ECO:0000313" key="6">
    <source>
        <dbReference type="EMBL" id="SHG80890.1"/>
    </source>
</evidence>
<dbReference type="InterPro" id="IPR023346">
    <property type="entry name" value="Lysozyme-like_dom_sf"/>
</dbReference>
<dbReference type="Pfam" id="PF00959">
    <property type="entry name" value="Phage_lysozyme"/>
    <property type="match status" value="1"/>
</dbReference>
<keyword evidence="4" id="KW-0378">Hydrolase</keyword>
<feature type="region of interest" description="Disordered" evidence="5">
    <location>
        <begin position="239"/>
        <end position="271"/>
    </location>
</feature>
<dbReference type="EMBL" id="FQWH01000004">
    <property type="protein sequence ID" value="SHG80890.1"/>
    <property type="molecule type" value="Genomic_DNA"/>
</dbReference>
<reference evidence="6 7" key="1">
    <citation type="submission" date="2016-11" db="EMBL/GenBank/DDBJ databases">
        <authorList>
            <person name="Jaros S."/>
            <person name="Januszkiewicz K."/>
            <person name="Wedrychowicz H."/>
        </authorList>
    </citation>
    <scope>NUCLEOTIDE SEQUENCE [LARGE SCALE GENOMIC DNA]</scope>
    <source>
        <strain evidence="6 7">DSM 6792</strain>
    </source>
</reference>
<evidence type="ECO:0000256" key="1">
    <source>
        <dbReference type="ARBA" id="ARBA00022529"/>
    </source>
</evidence>
<feature type="compositionally biased region" description="Polar residues" evidence="5">
    <location>
        <begin position="257"/>
        <end position="271"/>
    </location>
</feature>
<evidence type="ECO:0000313" key="7">
    <source>
        <dbReference type="Proteomes" id="UP000184112"/>
    </source>
</evidence>
<dbReference type="CDD" id="cd00737">
    <property type="entry name" value="lyz_endolysin_autolysin"/>
    <property type="match status" value="1"/>
</dbReference>
<comment type="similarity">
    <text evidence="4">Belongs to the glycosyl hydrolase 24 family.</text>
</comment>
<dbReference type="GO" id="GO:0003796">
    <property type="term" value="F:lysozyme activity"/>
    <property type="evidence" value="ECO:0007669"/>
    <property type="project" value="UniProtKB-EC"/>
</dbReference>
<dbReference type="GO" id="GO:0009253">
    <property type="term" value="P:peptidoglycan catabolic process"/>
    <property type="evidence" value="ECO:0007669"/>
    <property type="project" value="InterPro"/>
</dbReference>
<keyword evidence="1 4" id="KW-0929">Antimicrobial</keyword>
<dbReference type="RefSeq" id="WP_073409416.1">
    <property type="nucleotide sequence ID" value="NZ_FQWH01000004.1"/>
</dbReference>
<keyword evidence="3" id="KW-1035">Host cytoplasm</keyword>
<sequence>MSDFKIIGNPDPVVGKEEFYSVNTFLPSVLPFQNSASSNSFEQPVKWEIYILENGRWRKTKENDKTGKRISYTFLQKSLERKGIRILARRGEDVARLNVTTHPAEKPKIENVELLDKSGKKPTAPLSYGQTVKARVHCLHMEKHKVYVTLWEDDVPKGGHNKANEKNIIQTLSGVVKNGKADVDFLLRPSFAKIAKKDGAEDKIHEYYVTTDFNKEKIASNNVNVNDLEAPVAPFKGKVPVQQQAAAKPKASLPQPTQSKTKAPATGSSSASKVKAEITKVHITDTAGRAISGVFKDKEIKVWIDSKGLIDKEIRLKLYDEDGISDDLLFDEKFTIKSNIYAVVVPLNQIPRSKGGGYWGEGAEQEVFAYVEVVQDTSMHKQSVVVDVDAKVFKPDPVEVTNKVAKTGEGDKNDGKNCGEKYCISKNSPASELIREINIRLAGFGGNVPTDKFTDRTEKMIKQFQRDYMKVPETGKVCGNVLRAIDEFCNKWQEKISNYTCLCKGVRSIENKCSGFGKGRYKGEYSSSRKIERYHKYERPGMHRSLLWGTSALRFYLSKQDVYKYLWQTAGYRCWDHNRSVPRQTTNHMGKAVDIQFSKNGTTIEGRRQSNLPILHEIYDKFYSKYLQAKYQWVGGQNNFSIEPIGIGDGLTNSWIHLDVREFDNEYLDDEYFIKTQERVINGSIVELAKKLGLLNTCMCNSTGNNSDKKAAVNATKGGRIDPKKLKASNKIKEFIKGWEDFKPHLYNDDSKDHHCTIGYGHLVHLGPCNGSEPQEFKNGITKERALELFDLRIVAFEKAVQRDVPVPLYQYEFDALVSFLFNCGENFFVKKKAPKLHKNLLDKEYEKAANEFLDVTSGGLGGLVKRRKAENNIFLNNIYDSKH</sequence>
<gene>
    <name evidence="6" type="ORF">SAMN05444388_104310</name>
</gene>
<evidence type="ECO:0000256" key="3">
    <source>
        <dbReference type="ARBA" id="ARBA00023200"/>
    </source>
</evidence>
<dbReference type="InterPro" id="IPR033907">
    <property type="entry name" value="Endolysin_autolysin"/>
</dbReference>
<evidence type="ECO:0000256" key="5">
    <source>
        <dbReference type="SAM" id="MobiDB-lite"/>
    </source>
</evidence>
<name>A0A1M5MU42_FLAJO</name>